<dbReference type="PATRIC" id="fig|1158607.3.peg.3885"/>
<feature type="compositionally biased region" description="Basic and acidic residues" evidence="2">
    <location>
        <begin position="402"/>
        <end position="426"/>
    </location>
</feature>
<comment type="caution">
    <text evidence="5">The sequence shown here is derived from an EMBL/GenBank/DDBJ whole genome shotgun (WGS) entry which is preliminary data.</text>
</comment>
<proteinExistence type="inferred from homology"/>
<organism evidence="5 6">
    <name type="scientific">Enterococcus pallens ATCC BAA-351</name>
    <dbReference type="NCBI Taxonomy" id="1158607"/>
    <lineage>
        <taxon>Bacteria</taxon>
        <taxon>Bacillati</taxon>
        <taxon>Bacillota</taxon>
        <taxon>Bacilli</taxon>
        <taxon>Lactobacillales</taxon>
        <taxon>Enterococcaceae</taxon>
        <taxon>Enterococcus</taxon>
    </lineage>
</organism>
<evidence type="ECO:0000256" key="1">
    <source>
        <dbReference type="ARBA" id="ARBA00093462"/>
    </source>
</evidence>
<gene>
    <name evidence="5" type="ORF">UAU_03904</name>
</gene>
<dbReference type="Pfam" id="PF07261">
    <property type="entry name" value="DnaB_2"/>
    <property type="match status" value="1"/>
</dbReference>
<sequence length="442" mass="51154">MTFDLKPTTIYTVYGSPQLDESRQQSLLYLYQPIIGAEALSLYLNLSADITVEGTSPELMHADLLAAIDNGLAAMLKAREKLEGIGLMNTFQKEDNELGLLLFYQLINPLMPSDFFQDALMCYLLMEKIGQRRFNRLVERFRPKQISTEGLTDVTKRFRDIYRFEETRFAANTELFDETHDKFIEQEISTNTFDWVFFKQQLKKFNLSLAEEDQGKIEALHQMYGIDEMEMLDFAVKSSERNQIQLSFLRNLIIKSKKAKSVDTEIEVSVPTDRNFTGDFSKAEQEIIRQSETIPPIKYLQAIKNQKGGYETNQEIRLVEDLISRHLFPNSVVNILINYILVIQNQAVINQNYLNAIANDWAQRKIQRPEEAIVHVRQADQKLVKKKTTGRRSNTSGRKIQGRKETLPSHIKEPPKEKKITPEKEAELNRKLAEYLNKEGES</sequence>
<evidence type="ECO:0000256" key="2">
    <source>
        <dbReference type="SAM" id="MobiDB-lite"/>
    </source>
</evidence>
<feature type="domain" description="Replicative helicase loading/DNA remodeling protein DnaB N-terminal winged helix" evidence="4">
    <location>
        <begin position="11"/>
        <end position="247"/>
    </location>
</feature>
<dbReference type="InterPro" id="IPR058660">
    <property type="entry name" value="WHD_DnaB"/>
</dbReference>
<dbReference type="Proteomes" id="UP000013782">
    <property type="component" value="Unassembled WGS sequence"/>
</dbReference>
<dbReference type="HOGENOM" id="CLU_040783_1_0_9"/>
<feature type="domain" description="DnaB/C C-terminal" evidence="3">
    <location>
        <begin position="300"/>
        <end position="375"/>
    </location>
</feature>
<dbReference type="eggNOG" id="COG3611">
    <property type="taxonomic scope" value="Bacteria"/>
</dbReference>
<evidence type="ECO:0000259" key="3">
    <source>
        <dbReference type="Pfam" id="PF07261"/>
    </source>
</evidence>
<dbReference type="STRING" id="160454.RV10_GL002133"/>
<dbReference type="OrthoDB" id="2082007at2"/>
<feature type="region of interest" description="Disordered" evidence="2">
    <location>
        <begin position="383"/>
        <end position="426"/>
    </location>
</feature>
<evidence type="ECO:0000313" key="6">
    <source>
        <dbReference type="Proteomes" id="UP000013782"/>
    </source>
</evidence>
<name>R2S3K2_9ENTE</name>
<evidence type="ECO:0000259" key="4">
    <source>
        <dbReference type="Pfam" id="PF25888"/>
    </source>
</evidence>
<evidence type="ECO:0000313" key="5">
    <source>
        <dbReference type="EMBL" id="EOH90075.1"/>
    </source>
</evidence>
<dbReference type="Pfam" id="PF25888">
    <property type="entry name" value="WHD_DnaB"/>
    <property type="match status" value="1"/>
</dbReference>
<dbReference type="RefSeq" id="WP_010758851.1">
    <property type="nucleotide sequence ID" value="NZ_ASWD01000005.1"/>
</dbReference>
<keyword evidence="6" id="KW-1185">Reference proteome</keyword>
<dbReference type="EMBL" id="AJAQ01000036">
    <property type="protein sequence ID" value="EOH90075.1"/>
    <property type="molecule type" value="Genomic_DNA"/>
</dbReference>
<dbReference type="AlphaFoldDB" id="R2S3K2"/>
<accession>R2S3K2</accession>
<reference evidence="5 6" key="1">
    <citation type="submission" date="2013-02" db="EMBL/GenBank/DDBJ databases">
        <title>The Genome Sequence of Enterococcus pallens BAA-351.</title>
        <authorList>
            <consortium name="The Broad Institute Genome Sequencing Platform"/>
            <consortium name="The Broad Institute Genome Sequencing Center for Infectious Disease"/>
            <person name="Earl A.M."/>
            <person name="Gilmore M.S."/>
            <person name="Lebreton F."/>
            <person name="Walker B."/>
            <person name="Young S.K."/>
            <person name="Zeng Q."/>
            <person name="Gargeya S."/>
            <person name="Fitzgerald M."/>
            <person name="Haas B."/>
            <person name="Abouelleil A."/>
            <person name="Alvarado L."/>
            <person name="Arachchi H.M."/>
            <person name="Berlin A.M."/>
            <person name="Chapman S.B."/>
            <person name="Dewar J."/>
            <person name="Goldberg J."/>
            <person name="Griggs A."/>
            <person name="Gujja S."/>
            <person name="Hansen M."/>
            <person name="Howarth C."/>
            <person name="Imamovic A."/>
            <person name="Larimer J."/>
            <person name="McCowan C."/>
            <person name="Murphy C."/>
            <person name="Neiman D."/>
            <person name="Pearson M."/>
            <person name="Priest M."/>
            <person name="Roberts A."/>
            <person name="Saif S."/>
            <person name="Shea T."/>
            <person name="Sisk P."/>
            <person name="Sykes S."/>
            <person name="Wortman J."/>
            <person name="Nusbaum C."/>
            <person name="Birren B."/>
        </authorList>
    </citation>
    <scope>NUCLEOTIDE SEQUENCE [LARGE SCALE GENOMIC DNA]</scope>
    <source>
        <strain evidence="5 6">ATCC BAA-351</strain>
    </source>
</reference>
<comment type="similarity">
    <text evidence="1">Belongs to the DnaB/DnaD family.</text>
</comment>
<dbReference type="InterPro" id="IPR006343">
    <property type="entry name" value="DnaB/C_C"/>
</dbReference>
<protein>
    <submittedName>
        <fullName evidence="5">Uncharacterized protein</fullName>
    </submittedName>
</protein>